<proteinExistence type="predicted"/>
<dbReference type="EMBL" id="SSTE01008830">
    <property type="protein sequence ID" value="KAA0054644.1"/>
    <property type="molecule type" value="Genomic_DNA"/>
</dbReference>
<dbReference type="AlphaFoldDB" id="A0A5A7UHM6"/>
<evidence type="ECO:0000313" key="3">
    <source>
        <dbReference type="Proteomes" id="UP000321393"/>
    </source>
</evidence>
<comment type="caution">
    <text evidence="1">The sequence shown here is derived from an EMBL/GenBank/DDBJ whole genome shotgun (WGS) entry which is preliminary data.</text>
</comment>
<reference evidence="3 4" key="1">
    <citation type="submission" date="2019-08" db="EMBL/GenBank/DDBJ databases">
        <title>Draft genome sequences of two oriental melons (Cucumis melo L. var makuwa).</title>
        <authorList>
            <person name="Kwon S.-Y."/>
        </authorList>
    </citation>
    <scope>NUCLEOTIDE SEQUENCE [LARGE SCALE GENOMIC DNA]</scope>
    <source>
        <strain evidence="4">cv. Chang Bougi</strain>
        <strain evidence="3">cv. SW 3</strain>
        <tissue evidence="1">Leaf</tissue>
    </source>
</reference>
<evidence type="ECO:0000313" key="2">
    <source>
        <dbReference type="EMBL" id="TYK08618.1"/>
    </source>
</evidence>
<dbReference type="Proteomes" id="UP000321947">
    <property type="component" value="Unassembled WGS sequence"/>
</dbReference>
<evidence type="ECO:0000313" key="1">
    <source>
        <dbReference type="EMBL" id="KAA0054644.1"/>
    </source>
</evidence>
<dbReference type="EMBL" id="SSTD01012547">
    <property type="protein sequence ID" value="TYK08618.1"/>
    <property type="molecule type" value="Genomic_DNA"/>
</dbReference>
<dbReference type="Proteomes" id="UP000321393">
    <property type="component" value="Unassembled WGS sequence"/>
</dbReference>
<sequence length="75" mass="8343">MTSTLMRRHEHPSVKAPEMVSYGLTYLQGLEVSKGVSEDREKLEGIFVVHGPPTCSPGLYKEIKRGSCSVDVEYT</sequence>
<gene>
    <name evidence="2" type="ORF">E5676_scaffold3734G00480</name>
    <name evidence="1" type="ORF">E6C27_scaffold24G004530</name>
</gene>
<evidence type="ECO:0000313" key="4">
    <source>
        <dbReference type="Proteomes" id="UP000321947"/>
    </source>
</evidence>
<name>A0A5A7UHM6_CUCMM</name>
<organism evidence="1 3">
    <name type="scientific">Cucumis melo var. makuwa</name>
    <name type="common">Oriental melon</name>
    <dbReference type="NCBI Taxonomy" id="1194695"/>
    <lineage>
        <taxon>Eukaryota</taxon>
        <taxon>Viridiplantae</taxon>
        <taxon>Streptophyta</taxon>
        <taxon>Embryophyta</taxon>
        <taxon>Tracheophyta</taxon>
        <taxon>Spermatophyta</taxon>
        <taxon>Magnoliopsida</taxon>
        <taxon>eudicotyledons</taxon>
        <taxon>Gunneridae</taxon>
        <taxon>Pentapetalae</taxon>
        <taxon>rosids</taxon>
        <taxon>fabids</taxon>
        <taxon>Cucurbitales</taxon>
        <taxon>Cucurbitaceae</taxon>
        <taxon>Benincaseae</taxon>
        <taxon>Cucumis</taxon>
    </lineage>
</organism>
<protein>
    <submittedName>
        <fullName evidence="1">Uncharacterized protein</fullName>
    </submittedName>
</protein>
<accession>A0A5A7UHM6</accession>